<comment type="caution">
    <text evidence="1">The sequence shown here is derived from an EMBL/GenBank/DDBJ whole genome shotgun (WGS) entry which is preliminary data.</text>
</comment>
<evidence type="ECO:0000313" key="2">
    <source>
        <dbReference type="Proteomes" id="UP001054945"/>
    </source>
</evidence>
<keyword evidence="2" id="KW-1185">Reference proteome</keyword>
<dbReference type="AlphaFoldDB" id="A0AAV4TVB7"/>
<name>A0AAV4TVB7_CAEEX</name>
<organism evidence="1 2">
    <name type="scientific">Caerostris extrusa</name>
    <name type="common">Bark spider</name>
    <name type="synonym">Caerostris bankana</name>
    <dbReference type="NCBI Taxonomy" id="172846"/>
    <lineage>
        <taxon>Eukaryota</taxon>
        <taxon>Metazoa</taxon>
        <taxon>Ecdysozoa</taxon>
        <taxon>Arthropoda</taxon>
        <taxon>Chelicerata</taxon>
        <taxon>Arachnida</taxon>
        <taxon>Araneae</taxon>
        <taxon>Araneomorphae</taxon>
        <taxon>Entelegynae</taxon>
        <taxon>Araneoidea</taxon>
        <taxon>Araneidae</taxon>
        <taxon>Caerostris</taxon>
    </lineage>
</organism>
<protein>
    <submittedName>
        <fullName evidence="1">Uncharacterized protein</fullName>
    </submittedName>
</protein>
<dbReference type="Proteomes" id="UP001054945">
    <property type="component" value="Unassembled WGS sequence"/>
</dbReference>
<sequence>MNNSTWSLYDALIKADMNYEKKEPVQDPRKAIIKIKMGHILDQDLLQDNGKMKRERDQDLLNQKKRKEHTQNQVLLILR</sequence>
<dbReference type="EMBL" id="BPLR01011890">
    <property type="protein sequence ID" value="GIY49814.1"/>
    <property type="molecule type" value="Genomic_DNA"/>
</dbReference>
<reference evidence="1 2" key="1">
    <citation type="submission" date="2021-06" db="EMBL/GenBank/DDBJ databases">
        <title>Caerostris extrusa draft genome.</title>
        <authorList>
            <person name="Kono N."/>
            <person name="Arakawa K."/>
        </authorList>
    </citation>
    <scope>NUCLEOTIDE SEQUENCE [LARGE SCALE GENOMIC DNA]</scope>
</reference>
<evidence type="ECO:0000313" key="1">
    <source>
        <dbReference type="EMBL" id="GIY49814.1"/>
    </source>
</evidence>
<proteinExistence type="predicted"/>
<gene>
    <name evidence="1" type="ORF">CEXT_723951</name>
</gene>
<accession>A0AAV4TVB7</accession>